<dbReference type="RefSeq" id="WP_236862626.1">
    <property type="nucleotide sequence ID" value="NZ_BAABAZ010000006.1"/>
</dbReference>
<protein>
    <submittedName>
        <fullName evidence="5">TetR/AcrR family transcriptional regulator</fullName>
    </submittedName>
</protein>
<dbReference type="Gene3D" id="1.10.10.60">
    <property type="entry name" value="Homeodomain-like"/>
    <property type="match status" value="1"/>
</dbReference>
<dbReference type="InterPro" id="IPR041490">
    <property type="entry name" value="KstR2_TetR_C"/>
</dbReference>
<name>A0ABP8ELI0_9MICO</name>
<comment type="caution">
    <text evidence="5">The sequence shown here is derived from an EMBL/GenBank/DDBJ whole genome shotgun (WGS) entry which is preliminary data.</text>
</comment>
<dbReference type="InterPro" id="IPR001647">
    <property type="entry name" value="HTH_TetR"/>
</dbReference>
<dbReference type="Gene3D" id="1.10.357.10">
    <property type="entry name" value="Tetracycline Repressor, domain 2"/>
    <property type="match status" value="1"/>
</dbReference>
<dbReference type="PROSITE" id="PS50977">
    <property type="entry name" value="HTH_TETR_2"/>
    <property type="match status" value="1"/>
</dbReference>
<dbReference type="InterPro" id="IPR023772">
    <property type="entry name" value="DNA-bd_HTH_TetR-type_CS"/>
</dbReference>
<feature type="domain" description="HTH tetR-type" evidence="4">
    <location>
        <begin position="18"/>
        <end position="78"/>
    </location>
</feature>
<dbReference type="SUPFAM" id="SSF48498">
    <property type="entry name" value="Tetracyclin repressor-like, C-terminal domain"/>
    <property type="match status" value="1"/>
</dbReference>
<reference evidence="6" key="1">
    <citation type="journal article" date="2019" name="Int. J. Syst. Evol. Microbiol.">
        <title>The Global Catalogue of Microorganisms (GCM) 10K type strain sequencing project: providing services to taxonomists for standard genome sequencing and annotation.</title>
        <authorList>
            <consortium name="The Broad Institute Genomics Platform"/>
            <consortium name="The Broad Institute Genome Sequencing Center for Infectious Disease"/>
            <person name="Wu L."/>
            <person name="Ma J."/>
        </authorList>
    </citation>
    <scope>NUCLEOTIDE SEQUENCE [LARGE SCALE GENOMIC DNA]</scope>
    <source>
        <strain evidence="6">JCM 17458</strain>
    </source>
</reference>
<gene>
    <name evidence="5" type="ORF">GCM10022261_21780</name>
</gene>
<dbReference type="InterPro" id="IPR036271">
    <property type="entry name" value="Tet_transcr_reg_TetR-rel_C_sf"/>
</dbReference>
<feature type="region of interest" description="Disordered" evidence="3">
    <location>
        <begin position="202"/>
        <end position="234"/>
    </location>
</feature>
<dbReference type="PANTHER" id="PTHR30055:SF237">
    <property type="entry name" value="TRANSCRIPTIONAL REPRESSOR MCE3R"/>
    <property type="match status" value="1"/>
</dbReference>
<dbReference type="PROSITE" id="PS01081">
    <property type="entry name" value="HTH_TETR_1"/>
    <property type="match status" value="1"/>
</dbReference>
<sequence>MSELDNSAGPNSRSAAKAQRRQAILDSAKALFAAQGFRAVSIEDIGAGAGVSGPAVYRHFASKEEILEELLLGISAYLHAGGGAILAAGLGPEETLRTLVDFHLDFALGEPELIRIQDRDLASLPAEARRQVRRLQRSYVTGWAGALRAHDPGLSADAATVSVHALFGMVNSTPYVVRRIPGEVVAAQLRNAALAALGVRGSKQGGGDRLPGSGATRLAGRRAGRASVAVDEQA</sequence>
<evidence type="ECO:0000256" key="1">
    <source>
        <dbReference type="ARBA" id="ARBA00023125"/>
    </source>
</evidence>
<dbReference type="InterPro" id="IPR009057">
    <property type="entry name" value="Homeodomain-like_sf"/>
</dbReference>
<accession>A0ABP8ELI0</accession>
<proteinExistence type="predicted"/>
<evidence type="ECO:0000313" key="6">
    <source>
        <dbReference type="Proteomes" id="UP001501586"/>
    </source>
</evidence>
<organism evidence="5 6">
    <name type="scientific">Brevibacterium daeguense</name>
    <dbReference type="NCBI Taxonomy" id="909936"/>
    <lineage>
        <taxon>Bacteria</taxon>
        <taxon>Bacillati</taxon>
        <taxon>Actinomycetota</taxon>
        <taxon>Actinomycetes</taxon>
        <taxon>Micrococcales</taxon>
        <taxon>Brevibacteriaceae</taxon>
        <taxon>Brevibacterium</taxon>
    </lineage>
</organism>
<feature type="DNA-binding region" description="H-T-H motif" evidence="2">
    <location>
        <begin position="41"/>
        <end position="60"/>
    </location>
</feature>
<dbReference type="Pfam" id="PF17932">
    <property type="entry name" value="TetR_C_24"/>
    <property type="match status" value="1"/>
</dbReference>
<dbReference type="PRINTS" id="PR00455">
    <property type="entry name" value="HTHTETR"/>
</dbReference>
<keyword evidence="1 2" id="KW-0238">DNA-binding</keyword>
<dbReference type="EMBL" id="BAABAZ010000006">
    <property type="protein sequence ID" value="GAA4284647.1"/>
    <property type="molecule type" value="Genomic_DNA"/>
</dbReference>
<evidence type="ECO:0000256" key="3">
    <source>
        <dbReference type="SAM" id="MobiDB-lite"/>
    </source>
</evidence>
<evidence type="ECO:0000259" key="4">
    <source>
        <dbReference type="PROSITE" id="PS50977"/>
    </source>
</evidence>
<evidence type="ECO:0000313" key="5">
    <source>
        <dbReference type="EMBL" id="GAA4284647.1"/>
    </source>
</evidence>
<keyword evidence="6" id="KW-1185">Reference proteome</keyword>
<evidence type="ECO:0000256" key="2">
    <source>
        <dbReference type="PROSITE-ProRule" id="PRU00335"/>
    </source>
</evidence>
<dbReference type="PANTHER" id="PTHR30055">
    <property type="entry name" value="HTH-TYPE TRANSCRIPTIONAL REGULATOR RUTR"/>
    <property type="match status" value="1"/>
</dbReference>
<dbReference type="Proteomes" id="UP001501586">
    <property type="component" value="Unassembled WGS sequence"/>
</dbReference>
<dbReference type="SUPFAM" id="SSF46689">
    <property type="entry name" value="Homeodomain-like"/>
    <property type="match status" value="1"/>
</dbReference>
<dbReference type="InterPro" id="IPR050109">
    <property type="entry name" value="HTH-type_TetR-like_transc_reg"/>
</dbReference>
<dbReference type="Pfam" id="PF00440">
    <property type="entry name" value="TetR_N"/>
    <property type="match status" value="1"/>
</dbReference>